<name>A0ABQ5GZK0_9ASTR</name>
<reference evidence="1" key="2">
    <citation type="submission" date="2022-01" db="EMBL/GenBank/DDBJ databases">
        <authorList>
            <person name="Yamashiro T."/>
            <person name="Shiraishi A."/>
            <person name="Satake H."/>
            <person name="Nakayama K."/>
        </authorList>
    </citation>
    <scope>NUCLEOTIDE SEQUENCE</scope>
</reference>
<dbReference type="EMBL" id="BQNB010019038">
    <property type="protein sequence ID" value="GJT80949.1"/>
    <property type="molecule type" value="Genomic_DNA"/>
</dbReference>
<gene>
    <name evidence="1" type="ORF">Tco_1055291</name>
</gene>
<comment type="caution">
    <text evidence="1">The sequence shown here is derived from an EMBL/GenBank/DDBJ whole genome shotgun (WGS) entry which is preliminary data.</text>
</comment>
<evidence type="ECO:0000313" key="1">
    <source>
        <dbReference type="EMBL" id="GJT80949.1"/>
    </source>
</evidence>
<proteinExistence type="predicted"/>
<evidence type="ECO:0000313" key="2">
    <source>
        <dbReference type="Proteomes" id="UP001151760"/>
    </source>
</evidence>
<organism evidence="1 2">
    <name type="scientific">Tanacetum coccineum</name>
    <dbReference type="NCBI Taxonomy" id="301880"/>
    <lineage>
        <taxon>Eukaryota</taxon>
        <taxon>Viridiplantae</taxon>
        <taxon>Streptophyta</taxon>
        <taxon>Embryophyta</taxon>
        <taxon>Tracheophyta</taxon>
        <taxon>Spermatophyta</taxon>
        <taxon>Magnoliopsida</taxon>
        <taxon>eudicotyledons</taxon>
        <taxon>Gunneridae</taxon>
        <taxon>Pentapetalae</taxon>
        <taxon>asterids</taxon>
        <taxon>campanulids</taxon>
        <taxon>Asterales</taxon>
        <taxon>Asteraceae</taxon>
        <taxon>Asteroideae</taxon>
        <taxon>Anthemideae</taxon>
        <taxon>Anthemidinae</taxon>
        <taxon>Tanacetum</taxon>
    </lineage>
</organism>
<protein>
    <submittedName>
        <fullName evidence="1">Uncharacterized protein</fullName>
    </submittedName>
</protein>
<accession>A0ABQ5GZK0</accession>
<reference evidence="1" key="1">
    <citation type="journal article" date="2022" name="Int. J. Mol. Sci.">
        <title>Draft Genome of Tanacetum Coccineum: Genomic Comparison of Closely Related Tanacetum-Family Plants.</title>
        <authorList>
            <person name="Yamashiro T."/>
            <person name="Shiraishi A."/>
            <person name="Nakayama K."/>
            <person name="Satake H."/>
        </authorList>
    </citation>
    <scope>NUCLEOTIDE SEQUENCE</scope>
</reference>
<dbReference type="Proteomes" id="UP001151760">
    <property type="component" value="Unassembled WGS sequence"/>
</dbReference>
<sequence>MTTFLKWYCRQVNKTTLTQADFEGQAYEVVKAFYPDVIHLQFQMEECHKMLTAQVDWTDPERDHVRIDVNRPLPFGGPPGHGSNLALSISKMKAASYPDFGLELLVPEEMWIDDVCTYDISAKYGISHWWFNRQKFYIDRHDSPSRRKDTKKRTHMQILSIVRIKAYSRYEYDYLREIVLRRADFQEHMIAEKDFKNLYPSDFEDLNLLLLQGHLNHLPSSDKRMLSTAVKLWTRNLVIRQRVEDFSLALKSYQTHLTSQNQDGCNRPTVQA</sequence>
<keyword evidence="2" id="KW-1185">Reference proteome</keyword>